<sequence length="66" mass="8129">MFHLAENVEKDQKLNKEALNRLMELKDMFSKKYEEMLKREREIMEIKAVLERANSKIEYLNLRNRK</sequence>
<gene>
    <name evidence="1" type="ORF">CWR48_02225</name>
</gene>
<organism evidence="1 2">
    <name type="scientific">Oceanobacillus arenosus</name>
    <dbReference type="NCBI Taxonomy" id="1229153"/>
    <lineage>
        <taxon>Bacteria</taxon>
        <taxon>Bacillati</taxon>
        <taxon>Bacillota</taxon>
        <taxon>Bacilli</taxon>
        <taxon>Bacillales</taxon>
        <taxon>Bacillaceae</taxon>
        <taxon>Oceanobacillus</taxon>
    </lineage>
</organism>
<dbReference type="AlphaFoldDB" id="A0A3D8Q3Q0"/>
<name>A0A3D8Q3Q0_9BACI</name>
<dbReference type="Proteomes" id="UP000257143">
    <property type="component" value="Unassembled WGS sequence"/>
</dbReference>
<comment type="caution">
    <text evidence="1">The sequence shown here is derived from an EMBL/GenBank/DDBJ whole genome shotgun (WGS) entry which is preliminary data.</text>
</comment>
<dbReference type="EMBL" id="PIOC01000002">
    <property type="protein sequence ID" value="RDW21875.1"/>
    <property type="molecule type" value="Genomic_DNA"/>
</dbReference>
<evidence type="ECO:0000313" key="1">
    <source>
        <dbReference type="EMBL" id="RDW21875.1"/>
    </source>
</evidence>
<evidence type="ECO:0000313" key="2">
    <source>
        <dbReference type="Proteomes" id="UP000257143"/>
    </source>
</evidence>
<proteinExistence type="predicted"/>
<reference evidence="2" key="1">
    <citation type="submission" date="2017-11" db="EMBL/GenBank/DDBJ databases">
        <authorList>
            <person name="Zhu W."/>
        </authorList>
    </citation>
    <scope>NUCLEOTIDE SEQUENCE [LARGE SCALE GENOMIC DNA]</scope>
    <source>
        <strain evidence="2">CAU 1183</strain>
    </source>
</reference>
<accession>A0A3D8Q3Q0</accession>
<protein>
    <submittedName>
        <fullName evidence="1">Uncharacterized protein</fullName>
    </submittedName>
</protein>
<keyword evidence="2" id="KW-1185">Reference proteome</keyword>